<accession>A0A8H7T6M4</accession>
<sequence length="192" mass="21017">MGLFTRTKRSSTSSSAASTAPNSGITTPTAIDNLSHSPTHTSHNHSTSPTFPPIQKTPSRLALTKTLTWGKKSKEDKHRRRIESWEREDQNEWDAPTARPHGRRKLCSKKEQEVLRAFEWKVCVAGEGRESIDGGRSRSCFSGVSPGCSRMGSVDDGHVGLSSRREGSHLVRESSRSETSGEGSVVRAASEE</sequence>
<organism evidence="2 3">
    <name type="scientific">Cadophora malorum</name>
    <dbReference type="NCBI Taxonomy" id="108018"/>
    <lineage>
        <taxon>Eukaryota</taxon>
        <taxon>Fungi</taxon>
        <taxon>Dikarya</taxon>
        <taxon>Ascomycota</taxon>
        <taxon>Pezizomycotina</taxon>
        <taxon>Leotiomycetes</taxon>
        <taxon>Helotiales</taxon>
        <taxon>Ploettnerulaceae</taxon>
        <taxon>Cadophora</taxon>
    </lineage>
</organism>
<feature type="compositionally biased region" description="Low complexity" evidence="1">
    <location>
        <begin position="177"/>
        <end position="186"/>
    </location>
</feature>
<keyword evidence="3" id="KW-1185">Reference proteome</keyword>
<feature type="compositionally biased region" description="Low complexity" evidence="1">
    <location>
        <begin position="35"/>
        <end position="49"/>
    </location>
</feature>
<evidence type="ECO:0000256" key="1">
    <source>
        <dbReference type="SAM" id="MobiDB-lite"/>
    </source>
</evidence>
<feature type="region of interest" description="Disordered" evidence="1">
    <location>
        <begin position="143"/>
        <end position="192"/>
    </location>
</feature>
<dbReference type="EMBL" id="JAFJYH010000197">
    <property type="protein sequence ID" value="KAG4416104.1"/>
    <property type="molecule type" value="Genomic_DNA"/>
</dbReference>
<comment type="caution">
    <text evidence="2">The sequence shown here is derived from an EMBL/GenBank/DDBJ whole genome shotgun (WGS) entry which is preliminary data.</text>
</comment>
<evidence type="ECO:0000313" key="3">
    <source>
        <dbReference type="Proteomes" id="UP000664132"/>
    </source>
</evidence>
<evidence type="ECO:0000313" key="2">
    <source>
        <dbReference type="EMBL" id="KAG4416104.1"/>
    </source>
</evidence>
<feature type="region of interest" description="Disordered" evidence="1">
    <location>
        <begin position="1"/>
        <end position="104"/>
    </location>
</feature>
<protein>
    <submittedName>
        <fullName evidence="2">Uncharacterized protein</fullName>
    </submittedName>
</protein>
<dbReference type="AlphaFoldDB" id="A0A8H7T6M4"/>
<feature type="compositionally biased region" description="Basic and acidic residues" evidence="1">
    <location>
        <begin position="72"/>
        <end position="90"/>
    </location>
</feature>
<feature type="compositionally biased region" description="Polar residues" evidence="1">
    <location>
        <begin position="21"/>
        <end position="34"/>
    </location>
</feature>
<dbReference type="OrthoDB" id="3553613at2759"/>
<proteinExistence type="predicted"/>
<feature type="compositionally biased region" description="Basic and acidic residues" evidence="1">
    <location>
        <begin position="153"/>
        <end position="176"/>
    </location>
</feature>
<gene>
    <name evidence="2" type="ORF">IFR04_010747</name>
</gene>
<feature type="compositionally biased region" description="Low complexity" evidence="1">
    <location>
        <begin position="10"/>
        <end position="20"/>
    </location>
</feature>
<reference evidence="2" key="1">
    <citation type="submission" date="2021-02" db="EMBL/GenBank/DDBJ databases">
        <title>Genome sequence Cadophora malorum strain M34.</title>
        <authorList>
            <person name="Stefanovic E."/>
            <person name="Vu D."/>
            <person name="Scully C."/>
            <person name="Dijksterhuis J."/>
            <person name="Roader J."/>
            <person name="Houbraken J."/>
        </authorList>
    </citation>
    <scope>NUCLEOTIDE SEQUENCE</scope>
    <source>
        <strain evidence="2">M34</strain>
    </source>
</reference>
<dbReference type="Proteomes" id="UP000664132">
    <property type="component" value="Unassembled WGS sequence"/>
</dbReference>
<name>A0A8H7T6M4_9HELO</name>